<sequence length="133" mass="15496">MTIYEVSMSVFKYFQSNDNFTFEKDLTELGLVCENEREKRALVKVALDNFEKNEFLKHEDGFWFLCRPFNSEPKEVEIPNELALKIAETINIFCDVIGDDSDKCNPNDMKPKDIYNLTVICDHLINSQKSVDN</sequence>
<dbReference type="EMBL" id="UINC01014568">
    <property type="protein sequence ID" value="SVA62046.1"/>
    <property type="molecule type" value="Genomic_DNA"/>
</dbReference>
<reference evidence="1" key="1">
    <citation type="submission" date="2018-05" db="EMBL/GenBank/DDBJ databases">
        <authorList>
            <person name="Lanie J.A."/>
            <person name="Ng W.-L."/>
            <person name="Kazmierczak K.M."/>
            <person name="Andrzejewski T.M."/>
            <person name="Davidsen T.M."/>
            <person name="Wayne K.J."/>
            <person name="Tettelin H."/>
            <person name="Glass J.I."/>
            <person name="Rusch D."/>
            <person name="Podicherti R."/>
            <person name="Tsui H.-C.T."/>
            <person name="Winkler M.E."/>
        </authorList>
    </citation>
    <scope>NUCLEOTIDE SEQUENCE</scope>
</reference>
<proteinExistence type="predicted"/>
<accession>A0A381XBC4</accession>
<evidence type="ECO:0000313" key="1">
    <source>
        <dbReference type="EMBL" id="SVA62046.1"/>
    </source>
</evidence>
<organism evidence="1">
    <name type="scientific">marine metagenome</name>
    <dbReference type="NCBI Taxonomy" id="408172"/>
    <lineage>
        <taxon>unclassified sequences</taxon>
        <taxon>metagenomes</taxon>
        <taxon>ecological metagenomes</taxon>
    </lineage>
</organism>
<name>A0A381XBC4_9ZZZZ</name>
<gene>
    <name evidence="1" type="ORF">METZ01_LOCUS114900</name>
</gene>
<dbReference type="AlphaFoldDB" id="A0A381XBC4"/>
<protein>
    <submittedName>
        <fullName evidence="1">Uncharacterized protein</fullName>
    </submittedName>
</protein>